<feature type="transmembrane region" description="Helical" evidence="1">
    <location>
        <begin position="23"/>
        <end position="43"/>
    </location>
</feature>
<dbReference type="GO" id="GO:0016567">
    <property type="term" value="P:protein ubiquitination"/>
    <property type="evidence" value="ECO:0007669"/>
    <property type="project" value="InterPro"/>
</dbReference>
<keyword evidence="1" id="KW-1133">Transmembrane helix</keyword>
<keyword evidence="1" id="KW-0812">Transmembrane</keyword>
<sequence>MAGGTVPTSIQIQVSITVDDKTISIASTIYFWFHLVLWLLPLFRNHIDIFIGLEKSCPDASKHFAAFPSYTTSLFAQNGQPNALSLQPKEDTRIFIRKAYQRYLHRKYSETGQLTKSFLVDDDGMIQRVSEWRAMKQRGASPIYSSLQNCTLKNLQKSTSTILIWQLCRDFGTFNFPWTDKEIDCGIWRHSVDYSFFGTDRSWAPVSFQTPMEELNTCQIKNRIAVLGESVGWSPDIDEEIEDSEEIVAFRQEIEATCFFCYDKKPIWQMCVLHCAHISCIDCVGRNYKLCLEDTSRLPPSCCKKYPIIYASTAAQNTTEINRLARWIVTGINPSPLGQCYACSKDIWPNAECGDIGLCISCNERTCLRCNVKWHDFERVECRLGQLSGFFRIIAANGWSQCYNCGLVVERSDGCAHIKCRCGADFCYHCGGKWPNCPCRTNGQRMKIDITRDQAAEDNGKKYTKNLSAKHQAKAIASEQKFMDIADVLNLLRIIKAYQVGVAREIRNLRKKLQILKENEEGGSD</sequence>
<organism evidence="2 3">
    <name type="scientific">Orbilia javanica</name>
    <dbReference type="NCBI Taxonomy" id="47235"/>
    <lineage>
        <taxon>Eukaryota</taxon>
        <taxon>Fungi</taxon>
        <taxon>Dikarya</taxon>
        <taxon>Ascomycota</taxon>
        <taxon>Pezizomycotina</taxon>
        <taxon>Orbiliomycetes</taxon>
        <taxon>Orbiliales</taxon>
        <taxon>Orbiliaceae</taxon>
        <taxon>Orbilia</taxon>
    </lineage>
</organism>
<evidence type="ECO:0000313" key="2">
    <source>
        <dbReference type="EMBL" id="KAK6350573.1"/>
    </source>
</evidence>
<evidence type="ECO:0008006" key="4">
    <source>
        <dbReference type="Google" id="ProtNLM"/>
    </source>
</evidence>
<evidence type="ECO:0000256" key="1">
    <source>
        <dbReference type="SAM" id="Phobius"/>
    </source>
</evidence>
<evidence type="ECO:0000313" key="3">
    <source>
        <dbReference type="Proteomes" id="UP001313282"/>
    </source>
</evidence>
<dbReference type="SUPFAM" id="SSF57850">
    <property type="entry name" value="RING/U-box"/>
    <property type="match status" value="1"/>
</dbReference>
<proteinExistence type="predicted"/>
<keyword evidence="3" id="KW-1185">Reference proteome</keyword>
<comment type="caution">
    <text evidence="2">The sequence shown here is derived from an EMBL/GenBank/DDBJ whole genome shotgun (WGS) entry which is preliminary data.</text>
</comment>
<name>A0AAN8RKH2_9PEZI</name>
<gene>
    <name evidence="2" type="ORF">TWF718_003762</name>
</gene>
<dbReference type="Proteomes" id="UP001313282">
    <property type="component" value="Unassembled WGS sequence"/>
</dbReference>
<dbReference type="CDD" id="cd22584">
    <property type="entry name" value="Rcat_RBR_unk"/>
    <property type="match status" value="1"/>
</dbReference>
<accession>A0AAN8RKH2</accession>
<dbReference type="EMBL" id="JAVHNR010000002">
    <property type="protein sequence ID" value="KAK6350573.1"/>
    <property type="molecule type" value="Genomic_DNA"/>
</dbReference>
<dbReference type="AlphaFoldDB" id="A0AAN8RKH2"/>
<dbReference type="Gene3D" id="1.20.120.1750">
    <property type="match status" value="1"/>
</dbReference>
<reference evidence="2 3" key="1">
    <citation type="submission" date="2019-10" db="EMBL/GenBank/DDBJ databases">
        <authorList>
            <person name="Palmer J.M."/>
        </authorList>
    </citation>
    <scope>NUCLEOTIDE SEQUENCE [LARGE SCALE GENOMIC DNA]</scope>
    <source>
        <strain evidence="2 3">TWF718</strain>
    </source>
</reference>
<dbReference type="InterPro" id="IPR031127">
    <property type="entry name" value="E3_UB_ligase_RBR"/>
</dbReference>
<dbReference type="GO" id="GO:0004842">
    <property type="term" value="F:ubiquitin-protein transferase activity"/>
    <property type="evidence" value="ECO:0007669"/>
    <property type="project" value="InterPro"/>
</dbReference>
<keyword evidence="1" id="KW-0472">Membrane</keyword>
<dbReference type="PANTHER" id="PTHR11685">
    <property type="entry name" value="RBR FAMILY RING FINGER AND IBR DOMAIN-CONTAINING"/>
    <property type="match status" value="1"/>
</dbReference>
<protein>
    <recommendedName>
        <fullName evidence="4">RING-type domain-containing protein</fullName>
    </recommendedName>
</protein>